<name>A0A1G4IYE7_9SACH</name>
<protein>
    <submittedName>
        <fullName evidence="1">LAMI_0B08416g1_1</fullName>
    </submittedName>
</protein>
<keyword evidence="2" id="KW-1185">Reference proteome</keyword>
<dbReference type="EMBL" id="LT598464">
    <property type="protein sequence ID" value="SCU81968.1"/>
    <property type="molecule type" value="Genomic_DNA"/>
</dbReference>
<accession>A0A1G4IYE7</accession>
<dbReference type="Proteomes" id="UP000191024">
    <property type="component" value="Chromosome B"/>
</dbReference>
<dbReference type="STRING" id="1230905.A0A1G4IYE7"/>
<dbReference type="AlphaFoldDB" id="A0A1G4IYE7"/>
<gene>
    <name evidence="1" type="ORF">LAMI_0B08416G</name>
</gene>
<evidence type="ECO:0000313" key="2">
    <source>
        <dbReference type="Proteomes" id="UP000191024"/>
    </source>
</evidence>
<evidence type="ECO:0000313" key="1">
    <source>
        <dbReference type="EMBL" id="SCU81968.1"/>
    </source>
</evidence>
<organism evidence="1 2">
    <name type="scientific">Lachancea mirantina</name>
    <dbReference type="NCBI Taxonomy" id="1230905"/>
    <lineage>
        <taxon>Eukaryota</taxon>
        <taxon>Fungi</taxon>
        <taxon>Dikarya</taxon>
        <taxon>Ascomycota</taxon>
        <taxon>Saccharomycotina</taxon>
        <taxon>Saccharomycetes</taxon>
        <taxon>Saccharomycetales</taxon>
        <taxon>Saccharomycetaceae</taxon>
        <taxon>Lachancea</taxon>
    </lineage>
</organism>
<dbReference type="CDD" id="cd22876">
    <property type="entry name" value="Acm1_CIR"/>
    <property type="match status" value="1"/>
</dbReference>
<sequence length="217" mass="24669">MNGTSPIRRRPALIHKSVNSRHHVHKSPKLKSPEKRAIEVEKAIQRSPVRKVGELREPGGCLPQLEGGAGAHSARFTFYEETQEQRESILIAQDSLARQTIQDENDFEQIKENVGSGLGSGTHRDGKRCFPLNDLDISEYRGTIKYSDSQEEYPLTLPLNGAIRLPTFVTPPRNQSLRQFFDIRPERPNNVRNGSRTTDDINENKVIRKLAFKIMED</sequence>
<proteinExistence type="predicted"/>
<dbReference type="OrthoDB" id="4069241at2759"/>
<reference evidence="1 2" key="1">
    <citation type="submission" date="2016-03" db="EMBL/GenBank/DDBJ databases">
        <authorList>
            <person name="Devillers H."/>
        </authorList>
    </citation>
    <scope>NUCLEOTIDE SEQUENCE [LARGE SCALE GENOMIC DNA]</scope>
    <source>
        <strain evidence="1">CBS 11717</strain>
    </source>
</reference>